<dbReference type="AlphaFoldDB" id="A0A2N0AQG9"/>
<accession>A0A2N0AQG9</accession>
<proteinExistence type="predicted"/>
<feature type="chain" id="PRO_5014657551" description="Porin" evidence="2">
    <location>
        <begin position="22"/>
        <end position="440"/>
    </location>
</feature>
<keyword evidence="4" id="KW-1185">Reference proteome</keyword>
<evidence type="ECO:0000256" key="2">
    <source>
        <dbReference type="SAM" id="SignalP"/>
    </source>
</evidence>
<keyword evidence="2" id="KW-0732">Signal</keyword>
<comment type="caution">
    <text evidence="3">The sequence shown here is derived from an EMBL/GenBank/DDBJ whole genome shotgun (WGS) entry which is preliminary data.</text>
</comment>
<feature type="signal peptide" evidence="2">
    <location>
        <begin position="1"/>
        <end position="21"/>
    </location>
</feature>
<evidence type="ECO:0000313" key="4">
    <source>
        <dbReference type="Proteomes" id="UP000232145"/>
    </source>
</evidence>
<name>A0A2N0AQG9_9LEPT</name>
<dbReference type="NCBIfam" id="NF047433">
    <property type="entry name" value="Lepto_7_Nterm"/>
    <property type="match status" value="1"/>
</dbReference>
<organism evidence="3 4">
    <name type="scientific">Leptospira harrisiae</name>
    <dbReference type="NCBI Taxonomy" id="2023189"/>
    <lineage>
        <taxon>Bacteria</taxon>
        <taxon>Pseudomonadati</taxon>
        <taxon>Spirochaetota</taxon>
        <taxon>Spirochaetia</taxon>
        <taxon>Leptospirales</taxon>
        <taxon>Leptospiraceae</taxon>
        <taxon>Leptospira</taxon>
    </lineage>
</organism>
<evidence type="ECO:0000313" key="3">
    <source>
        <dbReference type="EMBL" id="PJZ86542.1"/>
    </source>
</evidence>
<gene>
    <name evidence="3" type="ORF">CH364_04930</name>
</gene>
<feature type="compositionally biased region" description="Basic and acidic residues" evidence="1">
    <location>
        <begin position="103"/>
        <end position="118"/>
    </location>
</feature>
<evidence type="ECO:0008006" key="5">
    <source>
        <dbReference type="Google" id="ProtNLM"/>
    </source>
</evidence>
<sequence>MKKIINSLFAALLFASLSLRSETIQLMSGEKWEGKILAQDKDSVTVKLSDGNTKVFPKSVIRKVSFGRNTESTTLKKEPQISDKEKKIQEDKELAEKQKLEEEKLKAKEEKQKNREEQLSNTKRHYLEGSFGIGSGESQSELRPFYQSIQYAGLLFSSSGQAELQTTPYKNKNHSGTTRLFYAWNRFTVEIRGTEAKGNFDVSGIQTLSYGTGSSSSSTPDKTANILLGNGENKFQKVSTRVGFTPYPHPVFDLQILGGVERIWTKTTQEVDSVGGLTATGMNPNRVSYRETSHPLKGYSIGIGYEWKFWDRFTLQGQILHLDMQGPSSFRSNEFRLETTFFKLNQFGLDYQWKSTGTEVNVKLSTKIKGDLSLFVEASNMTLNNKLQSGYITENESGGNSDPSQILAKVFAPQILIPILLDSKTVLTYVQVGANYRFNF</sequence>
<feature type="region of interest" description="Disordered" evidence="1">
    <location>
        <begin position="103"/>
        <end position="123"/>
    </location>
</feature>
<dbReference type="EMBL" id="NPDX01000001">
    <property type="protein sequence ID" value="PJZ86542.1"/>
    <property type="molecule type" value="Genomic_DNA"/>
</dbReference>
<dbReference type="OrthoDB" id="343554at2"/>
<dbReference type="RefSeq" id="WP_100743418.1">
    <property type="nucleotide sequence ID" value="NZ_NPDW01000001.1"/>
</dbReference>
<dbReference type="Proteomes" id="UP000232145">
    <property type="component" value="Unassembled WGS sequence"/>
</dbReference>
<reference evidence="3 4" key="1">
    <citation type="submission" date="2017-07" db="EMBL/GenBank/DDBJ databases">
        <title>Leptospira spp. isolated from tropical soils.</title>
        <authorList>
            <person name="Thibeaux R."/>
            <person name="Iraola G."/>
            <person name="Ferres I."/>
            <person name="Bierque E."/>
            <person name="Girault D."/>
            <person name="Soupe-Gilbert M.-E."/>
            <person name="Picardeau M."/>
            <person name="Goarant C."/>
        </authorList>
    </citation>
    <scope>NUCLEOTIDE SEQUENCE [LARGE SCALE GENOMIC DNA]</scope>
    <source>
        <strain evidence="3 4">FH2-B-A1</strain>
    </source>
</reference>
<protein>
    <recommendedName>
        <fullName evidence="5">Porin</fullName>
    </recommendedName>
</protein>
<evidence type="ECO:0000256" key="1">
    <source>
        <dbReference type="SAM" id="MobiDB-lite"/>
    </source>
</evidence>